<dbReference type="PANTHER" id="PTHR37806:SF1">
    <property type="entry name" value="PEPTIDASE C39-LIKE DOMAIN-CONTAINING PROTEIN"/>
    <property type="match status" value="1"/>
</dbReference>
<accession>A0A6L7IRZ2</accession>
<dbReference type="Pfam" id="PF13529">
    <property type="entry name" value="Peptidase_C39_2"/>
    <property type="match status" value="1"/>
</dbReference>
<gene>
    <name evidence="2" type="ORF">GS424_014260</name>
</gene>
<dbReference type="AlphaFoldDB" id="A0A6L7IRZ2"/>
<evidence type="ECO:0000313" key="2">
    <source>
        <dbReference type="EMBL" id="QOS67659.1"/>
    </source>
</evidence>
<evidence type="ECO:0000259" key="1">
    <source>
        <dbReference type="Pfam" id="PF13529"/>
    </source>
</evidence>
<dbReference type="Proteomes" id="UP000478463">
    <property type="component" value="Chromosome"/>
</dbReference>
<proteinExistence type="predicted"/>
<protein>
    <submittedName>
        <fullName evidence="2">C39 family peptidase</fullName>
    </submittedName>
</protein>
<reference evidence="2 3" key="1">
    <citation type="submission" date="2020-10" db="EMBL/GenBank/DDBJ databases">
        <title>Eggerthella sp. nov., isolated from human feces.</title>
        <authorList>
            <person name="Yajun G."/>
        </authorList>
    </citation>
    <scope>NUCLEOTIDE SEQUENCE [LARGE SCALE GENOMIC DNA]</scope>
    <source>
        <strain evidence="2 3">HF-1101</strain>
    </source>
</reference>
<dbReference type="RefSeq" id="WP_160941152.1">
    <property type="nucleotide sequence ID" value="NZ_CP063310.1"/>
</dbReference>
<dbReference type="InterPro" id="IPR039564">
    <property type="entry name" value="Peptidase_C39-like"/>
</dbReference>
<dbReference type="EMBL" id="CP063310">
    <property type="protein sequence ID" value="QOS67659.1"/>
    <property type="molecule type" value="Genomic_DNA"/>
</dbReference>
<feature type="domain" description="Peptidase C39-like" evidence="1">
    <location>
        <begin position="104"/>
        <end position="261"/>
    </location>
</feature>
<dbReference type="Gene3D" id="3.90.70.10">
    <property type="entry name" value="Cysteine proteinases"/>
    <property type="match status" value="1"/>
</dbReference>
<sequence length="288" mass="31349">MAIEPPRRRTSRVRCTTYRRRLFARQFLPRMRRERPIFRRRRGRWTATRLCFSAATVLLVGVVSFSLLSSPLAVADIDAEKRATQDVAALQAGVSQSQRAASFEVPALEQYPELPTGCESVALTNALLSFGFELEKTEIADAWLPLSDSDFVTAFMGDPHATDGHSCMAPAIAQTATAYLAAQESTLEAVDLTGASLEDVLDEVAAGNPVIAWCTIGLADPGTAYQVERAGDRTYRLYANSHCVVVSGYDLDAGVVLVSDSLAGQVSYDLQQFAARYYELGAQAVVIK</sequence>
<evidence type="ECO:0000313" key="3">
    <source>
        <dbReference type="Proteomes" id="UP000478463"/>
    </source>
</evidence>
<dbReference type="KEGG" id="egd:GS424_014260"/>
<name>A0A6L7IRZ2_9ACTN</name>
<dbReference type="PANTHER" id="PTHR37806">
    <property type="entry name" value="LMO0724 PROTEIN"/>
    <property type="match status" value="1"/>
</dbReference>
<organism evidence="2 3">
    <name type="scientific">Eggerthella guodeyinii</name>
    <dbReference type="NCBI Taxonomy" id="2690837"/>
    <lineage>
        <taxon>Bacteria</taxon>
        <taxon>Bacillati</taxon>
        <taxon>Actinomycetota</taxon>
        <taxon>Coriobacteriia</taxon>
        <taxon>Eggerthellales</taxon>
        <taxon>Eggerthellaceae</taxon>
        <taxon>Eggerthella</taxon>
    </lineage>
</organism>